<dbReference type="EMBL" id="LAZR01007704">
    <property type="protein sequence ID" value="KKM83503.1"/>
    <property type="molecule type" value="Genomic_DNA"/>
</dbReference>
<evidence type="ECO:0000313" key="1">
    <source>
        <dbReference type="EMBL" id="KKM83503.1"/>
    </source>
</evidence>
<proteinExistence type="predicted"/>
<dbReference type="AlphaFoldDB" id="A0A0F9KNH4"/>
<sequence>MKPYPIIEYKINGNIEVYAFDKLDGSNIRAEWNTKNGFYKFGARHRLLDKDEQPLGESIDLINGKYSESLSKIFYDNKYGRVITFFEFYGPNSFAGNHEEEGHTVTLIDVNPYKKGILAPIKFIKLFGGVVEIPNIVFTGRVGNLFIESVREGKVEGMTFEGVVCKGIHRNQLAMFKIKSKAWIDKVKASYSEDSYRAGQLLDRTELILSDSKKYRQRRFCVDCFRNGSLSPRCKCGADTFDMPFDAQPPRKNASKARWKKFFWLWYPHIDFNSRWSRKEN</sequence>
<accession>A0A0F9KNH4</accession>
<comment type="caution">
    <text evidence="1">The sequence shown here is derived from an EMBL/GenBank/DDBJ whole genome shotgun (WGS) entry which is preliminary data.</text>
</comment>
<organism evidence="1">
    <name type="scientific">marine sediment metagenome</name>
    <dbReference type="NCBI Taxonomy" id="412755"/>
    <lineage>
        <taxon>unclassified sequences</taxon>
        <taxon>metagenomes</taxon>
        <taxon>ecological metagenomes</taxon>
    </lineage>
</organism>
<evidence type="ECO:0008006" key="2">
    <source>
        <dbReference type="Google" id="ProtNLM"/>
    </source>
</evidence>
<reference evidence="1" key="1">
    <citation type="journal article" date="2015" name="Nature">
        <title>Complex archaea that bridge the gap between prokaryotes and eukaryotes.</title>
        <authorList>
            <person name="Spang A."/>
            <person name="Saw J.H."/>
            <person name="Jorgensen S.L."/>
            <person name="Zaremba-Niedzwiedzka K."/>
            <person name="Martijn J."/>
            <person name="Lind A.E."/>
            <person name="van Eijk R."/>
            <person name="Schleper C."/>
            <person name="Guy L."/>
            <person name="Ettema T.J."/>
        </authorList>
    </citation>
    <scope>NUCLEOTIDE SEQUENCE</scope>
</reference>
<name>A0A0F9KNH4_9ZZZZ</name>
<protein>
    <recommendedName>
        <fullName evidence="2">RNA ligase domain-containing protein</fullName>
    </recommendedName>
</protein>
<gene>
    <name evidence="1" type="ORF">LCGC14_1308780</name>
</gene>